<name>A0A2P2IU23_RHIMU</name>
<evidence type="ECO:0000313" key="1">
    <source>
        <dbReference type="EMBL" id="MBW84694.1"/>
    </source>
</evidence>
<dbReference type="AlphaFoldDB" id="A0A2P2IU23"/>
<sequence>MVFQFIQIETLMHHVSTVCKPHFE</sequence>
<protein>
    <submittedName>
        <fullName evidence="1">Uncharacterized protein</fullName>
    </submittedName>
</protein>
<accession>A0A2P2IU23</accession>
<reference evidence="1" key="1">
    <citation type="submission" date="2018-02" db="EMBL/GenBank/DDBJ databases">
        <title>Rhizophora mucronata_Transcriptome.</title>
        <authorList>
            <person name="Meera S.P."/>
            <person name="Sreeshan A."/>
            <person name="Augustine A."/>
        </authorList>
    </citation>
    <scope>NUCLEOTIDE SEQUENCE</scope>
    <source>
        <tissue evidence="1">Leaf</tissue>
    </source>
</reference>
<organism evidence="1">
    <name type="scientific">Rhizophora mucronata</name>
    <name type="common">Asiatic mangrove</name>
    <dbReference type="NCBI Taxonomy" id="61149"/>
    <lineage>
        <taxon>Eukaryota</taxon>
        <taxon>Viridiplantae</taxon>
        <taxon>Streptophyta</taxon>
        <taxon>Embryophyta</taxon>
        <taxon>Tracheophyta</taxon>
        <taxon>Spermatophyta</taxon>
        <taxon>Magnoliopsida</taxon>
        <taxon>eudicotyledons</taxon>
        <taxon>Gunneridae</taxon>
        <taxon>Pentapetalae</taxon>
        <taxon>rosids</taxon>
        <taxon>fabids</taxon>
        <taxon>Malpighiales</taxon>
        <taxon>Rhizophoraceae</taxon>
        <taxon>Rhizophora</taxon>
    </lineage>
</organism>
<dbReference type="EMBL" id="GGEC01004211">
    <property type="protein sequence ID" value="MBW84694.1"/>
    <property type="molecule type" value="Transcribed_RNA"/>
</dbReference>
<proteinExistence type="predicted"/>